<evidence type="ECO:0008006" key="5">
    <source>
        <dbReference type="Google" id="ProtNLM"/>
    </source>
</evidence>
<keyword evidence="4" id="KW-1185">Reference proteome</keyword>
<sequence length="150" mass="16622">MRKTTIIMLAVLIATPAAGQSISASAMKAERDRMETGEGVRFLDAVPAWGDPARVEAANRSAQETYNQQVMEAEAANSITQMRATQYQADQADQQSRRRTERLLDDMGTPSSVYRSGSYESRTYQSGNTIQTIRMKDGKITGSSTYRSNR</sequence>
<evidence type="ECO:0000256" key="1">
    <source>
        <dbReference type="SAM" id="MobiDB-lite"/>
    </source>
</evidence>
<comment type="caution">
    <text evidence="3">The sequence shown here is derived from an EMBL/GenBank/DDBJ whole genome shotgun (WGS) entry which is preliminary data.</text>
</comment>
<evidence type="ECO:0000256" key="2">
    <source>
        <dbReference type="SAM" id="SignalP"/>
    </source>
</evidence>
<feature type="region of interest" description="Disordered" evidence="1">
    <location>
        <begin position="87"/>
        <end position="128"/>
    </location>
</feature>
<dbReference type="EMBL" id="JABZEO010000009">
    <property type="protein sequence ID" value="NVZ10378.1"/>
    <property type="molecule type" value="Genomic_DNA"/>
</dbReference>
<feature type="compositionally biased region" description="Basic and acidic residues" evidence="1">
    <location>
        <begin position="95"/>
        <end position="105"/>
    </location>
</feature>
<dbReference type="AlphaFoldDB" id="A0A850RAP2"/>
<evidence type="ECO:0000313" key="3">
    <source>
        <dbReference type="EMBL" id="NVZ10378.1"/>
    </source>
</evidence>
<proteinExistence type="predicted"/>
<protein>
    <recommendedName>
        <fullName evidence="5">DUF4148 domain-containing protein</fullName>
    </recommendedName>
</protein>
<name>A0A850RAP2_9GAMM</name>
<evidence type="ECO:0000313" key="4">
    <source>
        <dbReference type="Proteomes" id="UP000592294"/>
    </source>
</evidence>
<reference evidence="3 4" key="1">
    <citation type="submission" date="2020-06" db="EMBL/GenBank/DDBJ databases">
        <title>Whole-genome sequence of Allochromatium humboldtianum DSM 21881, type strain.</title>
        <authorList>
            <person name="Kyndt J.A."/>
            <person name="Meyer T.E."/>
        </authorList>
    </citation>
    <scope>NUCLEOTIDE SEQUENCE [LARGE SCALE GENOMIC DNA]</scope>
    <source>
        <strain evidence="3 4">DSM 21881</strain>
    </source>
</reference>
<accession>A0A850RAP2</accession>
<gene>
    <name evidence="3" type="ORF">HW932_14025</name>
</gene>
<dbReference type="Proteomes" id="UP000592294">
    <property type="component" value="Unassembled WGS sequence"/>
</dbReference>
<dbReference type="RefSeq" id="WP_176977109.1">
    <property type="nucleotide sequence ID" value="NZ_JABZEO010000009.1"/>
</dbReference>
<organism evidence="3 4">
    <name type="scientific">Allochromatium humboldtianum</name>
    <dbReference type="NCBI Taxonomy" id="504901"/>
    <lineage>
        <taxon>Bacteria</taxon>
        <taxon>Pseudomonadati</taxon>
        <taxon>Pseudomonadota</taxon>
        <taxon>Gammaproteobacteria</taxon>
        <taxon>Chromatiales</taxon>
        <taxon>Chromatiaceae</taxon>
        <taxon>Allochromatium</taxon>
    </lineage>
</organism>
<feature type="chain" id="PRO_5032975672" description="DUF4148 domain-containing protein" evidence="2">
    <location>
        <begin position="20"/>
        <end position="150"/>
    </location>
</feature>
<keyword evidence="2" id="KW-0732">Signal</keyword>
<feature type="signal peptide" evidence="2">
    <location>
        <begin position="1"/>
        <end position="19"/>
    </location>
</feature>
<feature type="compositionally biased region" description="Polar residues" evidence="1">
    <location>
        <begin position="109"/>
        <end position="128"/>
    </location>
</feature>